<comment type="caution">
    <text evidence="10">The sequence shown here is derived from an EMBL/GenBank/DDBJ whole genome shotgun (WGS) entry which is preliminary data.</text>
</comment>
<evidence type="ECO:0000256" key="6">
    <source>
        <dbReference type="ARBA" id="ARBA00040165"/>
    </source>
</evidence>
<evidence type="ECO:0000256" key="2">
    <source>
        <dbReference type="ARBA" id="ARBA00023015"/>
    </source>
</evidence>
<evidence type="ECO:0000256" key="8">
    <source>
        <dbReference type="SAM" id="MobiDB-lite"/>
    </source>
</evidence>
<keyword evidence="4" id="KW-0804">Transcription</keyword>
<dbReference type="PROSITE" id="PS00036">
    <property type="entry name" value="BZIP_BASIC"/>
    <property type="match status" value="1"/>
</dbReference>
<dbReference type="GO" id="GO:0000977">
    <property type="term" value="F:RNA polymerase II transcription regulatory region sequence-specific DNA binding"/>
    <property type="evidence" value="ECO:0007669"/>
    <property type="project" value="TreeGrafter"/>
</dbReference>
<feature type="coiled-coil region" evidence="7">
    <location>
        <begin position="59"/>
        <end position="107"/>
    </location>
</feature>
<keyword evidence="5" id="KW-0539">Nucleus</keyword>
<keyword evidence="7" id="KW-0175">Coiled coil</keyword>
<dbReference type="Gene3D" id="1.20.5.170">
    <property type="match status" value="1"/>
</dbReference>
<name>A0AAV8XPJ7_9CUCU</name>
<dbReference type="SMART" id="SM00338">
    <property type="entry name" value="BRLZ"/>
    <property type="match status" value="1"/>
</dbReference>
<sequence length="396" mass="44042">MMTTIPAILKYLSNNQDYTIDQNMDVPHRAKKRRLDHLSWEEKMQRKKLKNRVAAQTSRDRKKAKMDQMEKALQQLFSQNENLLAECESLKLANQRLTQENSELCSRLQQTSCPNCSQNRPVVIPPSAERKGHSLSSGFGHPGGDGNGDPEANTDLPSLPDLLDELNTDVDINSLEQLTQSLLEDIARDLENAAQKTENQESASNMQASNREVVGTTSKELESDGCEVLKDNKNSLETDISEYLLLHHNYAAKPPSNNSKNIKKSCTRQRMKAIRPKLNKSVSRIRKLAVDHNMPIITVENDVPENIILDDSMNCVTFVLDHNGVPVRDAVTEVSVESDDDSSRTTLAVPSSLVGSASPASTSSSDFGYESLDSPNSSSEMDLWEPDVSELFPSLM</sequence>
<dbReference type="SUPFAM" id="SSF57959">
    <property type="entry name" value="Leucine zipper domain"/>
    <property type="match status" value="1"/>
</dbReference>
<dbReference type="InterPro" id="IPR046347">
    <property type="entry name" value="bZIP_sf"/>
</dbReference>
<feature type="domain" description="BZIP" evidence="9">
    <location>
        <begin position="41"/>
        <end position="104"/>
    </location>
</feature>
<dbReference type="PANTHER" id="PTHR46542:SF1">
    <property type="entry name" value="X-BOX BINDING PROTEIN 1"/>
    <property type="match status" value="1"/>
</dbReference>
<dbReference type="GO" id="GO:0005634">
    <property type="term" value="C:nucleus"/>
    <property type="evidence" value="ECO:0007669"/>
    <property type="project" value="TreeGrafter"/>
</dbReference>
<feature type="region of interest" description="Disordered" evidence="8">
    <location>
        <begin position="115"/>
        <end position="162"/>
    </location>
</feature>
<dbReference type="Pfam" id="PF07716">
    <property type="entry name" value="bZIP_2"/>
    <property type="match status" value="1"/>
</dbReference>
<keyword evidence="2" id="KW-0805">Transcription regulation</keyword>
<dbReference type="GO" id="GO:0000981">
    <property type="term" value="F:DNA-binding transcription factor activity, RNA polymerase II-specific"/>
    <property type="evidence" value="ECO:0007669"/>
    <property type="project" value="TreeGrafter"/>
</dbReference>
<evidence type="ECO:0000256" key="5">
    <source>
        <dbReference type="ARBA" id="ARBA00023242"/>
    </source>
</evidence>
<dbReference type="AlphaFoldDB" id="A0AAV8XPJ7"/>
<reference evidence="10" key="1">
    <citation type="journal article" date="2023" name="Insect Mol. Biol.">
        <title>Genome sequencing provides insights into the evolution of gene families encoding plant cell wall-degrading enzymes in longhorned beetles.</title>
        <authorList>
            <person name="Shin N.R."/>
            <person name="Okamura Y."/>
            <person name="Kirsch R."/>
            <person name="Pauchet Y."/>
        </authorList>
    </citation>
    <scope>NUCLEOTIDE SEQUENCE</scope>
    <source>
        <strain evidence="10">AMC_N1</strain>
    </source>
</reference>
<feature type="compositionally biased region" description="Low complexity" evidence="8">
    <location>
        <begin position="344"/>
        <end position="365"/>
    </location>
</feature>
<keyword evidence="11" id="KW-1185">Reference proteome</keyword>
<feature type="region of interest" description="Disordered" evidence="8">
    <location>
        <begin position="334"/>
        <end position="385"/>
    </location>
</feature>
<evidence type="ECO:0000256" key="4">
    <source>
        <dbReference type="ARBA" id="ARBA00023163"/>
    </source>
</evidence>
<dbReference type="InterPro" id="IPR052470">
    <property type="entry name" value="ER_Stress-Reg_TF"/>
</dbReference>
<dbReference type="PANTHER" id="PTHR46542">
    <property type="entry name" value="X-BOX BINDING PROTEIN 1"/>
    <property type="match status" value="1"/>
</dbReference>
<organism evidence="10 11">
    <name type="scientific">Aromia moschata</name>
    <dbReference type="NCBI Taxonomy" id="1265417"/>
    <lineage>
        <taxon>Eukaryota</taxon>
        <taxon>Metazoa</taxon>
        <taxon>Ecdysozoa</taxon>
        <taxon>Arthropoda</taxon>
        <taxon>Hexapoda</taxon>
        <taxon>Insecta</taxon>
        <taxon>Pterygota</taxon>
        <taxon>Neoptera</taxon>
        <taxon>Endopterygota</taxon>
        <taxon>Coleoptera</taxon>
        <taxon>Polyphaga</taxon>
        <taxon>Cucujiformia</taxon>
        <taxon>Chrysomeloidea</taxon>
        <taxon>Cerambycidae</taxon>
        <taxon>Cerambycinae</taxon>
        <taxon>Callichromatini</taxon>
        <taxon>Aromia</taxon>
    </lineage>
</organism>
<evidence type="ECO:0000256" key="3">
    <source>
        <dbReference type="ARBA" id="ARBA00023125"/>
    </source>
</evidence>
<keyword evidence="1" id="KW-0832">Ubl conjugation</keyword>
<evidence type="ECO:0000256" key="1">
    <source>
        <dbReference type="ARBA" id="ARBA00022843"/>
    </source>
</evidence>
<dbReference type="Proteomes" id="UP001162162">
    <property type="component" value="Unassembled WGS sequence"/>
</dbReference>
<evidence type="ECO:0000313" key="11">
    <source>
        <dbReference type="Proteomes" id="UP001162162"/>
    </source>
</evidence>
<evidence type="ECO:0000259" key="9">
    <source>
        <dbReference type="PROSITE" id="PS50217"/>
    </source>
</evidence>
<proteinExistence type="predicted"/>
<accession>A0AAV8XPJ7</accession>
<dbReference type="InterPro" id="IPR004827">
    <property type="entry name" value="bZIP"/>
</dbReference>
<evidence type="ECO:0000256" key="7">
    <source>
        <dbReference type="SAM" id="Coils"/>
    </source>
</evidence>
<dbReference type="CDD" id="cd14691">
    <property type="entry name" value="bZIP_XBP1"/>
    <property type="match status" value="1"/>
</dbReference>
<dbReference type="EMBL" id="JAPWTK010000426">
    <property type="protein sequence ID" value="KAJ8940502.1"/>
    <property type="molecule type" value="Genomic_DNA"/>
</dbReference>
<protein>
    <recommendedName>
        <fullName evidence="6">X-box-binding protein 1</fullName>
    </recommendedName>
</protein>
<evidence type="ECO:0000313" key="10">
    <source>
        <dbReference type="EMBL" id="KAJ8940502.1"/>
    </source>
</evidence>
<dbReference type="PROSITE" id="PS50217">
    <property type="entry name" value="BZIP"/>
    <property type="match status" value="1"/>
</dbReference>
<keyword evidence="3" id="KW-0238">DNA-binding</keyword>
<gene>
    <name evidence="10" type="ORF">NQ318_004441</name>
</gene>